<keyword evidence="3 5" id="KW-0067">ATP-binding</keyword>
<keyword evidence="2" id="KW-0547">Nucleotide-binding</keyword>
<organism evidence="5 6">
    <name type="scientific">Limisphaera ngatamarikiensis</name>
    <dbReference type="NCBI Taxonomy" id="1324935"/>
    <lineage>
        <taxon>Bacteria</taxon>
        <taxon>Pseudomonadati</taxon>
        <taxon>Verrucomicrobiota</taxon>
        <taxon>Verrucomicrobiia</taxon>
        <taxon>Limisphaerales</taxon>
        <taxon>Limisphaeraceae</taxon>
        <taxon>Limisphaera</taxon>
    </lineage>
</organism>
<dbReference type="PANTHER" id="PTHR43023">
    <property type="entry name" value="PROTEIN TRIGALACTOSYLDIACYLGLYCEROL 3, CHLOROPLASTIC"/>
    <property type="match status" value="1"/>
</dbReference>
<dbReference type="PANTHER" id="PTHR43023:SF6">
    <property type="entry name" value="INTERMEMBRANE PHOSPHOLIPID TRANSPORT SYSTEM ATP-BINDING PROTEIN MLAF"/>
    <property type="match status" value="1"/>
</dbReference>
<dbReference type="PROSITE" id="PS50893">
    <property type="entry name" value="ABC_TRANSPORTER_2"/>
    <property type="match status" value="1"/>
</dbReference>
<comment type="caution">
    <text evidence="5">The sequence shown here is derived from an EMBL/GenBank/DDBJ whole genome shotgun (WGS) entry which is preliminary data.</text>
</comment>
<dbReference type="GO" id="GO:0005524">
    <property type="term" value="F:ATP binding"/>
    <property type="evidence" value="ECO:0007669"/>
    <property type="project" value="UniProtKB-KW"/>
</dbReference>
<proteinExistence type="predicted"/>
<dbReference type="InterPro" id="IPR003593">
    <property type="entry name" value="AAA+_ATPase"/>
</dbReference>
<evidence type="ECO:0000313" key="6">
    <source>
        <dbReference type="Proteomes" id="UP000477311"/>
    </source>
</evidence>
<evidence type="ECO:0000256" key="2">
    <source>
        <dbReference type="ARBA" id="ARBA00022741"/>
    </source>
</evidence>
<dbReference type="Gene3D" id="3.40.50.300">
    <property type="entry name" value="P-loop containing nucleotide triphosphate hydrolases"/>
    <property type="match status" value="1"/>
</dbReference>
<name>A0A6M1RXQ7_9BACT</name>
<evidence type="ECO:0000256" key="3">
    <source>
        <dbReference type="ARBA" id="ARBA00022840"/>
    </source>
</evidence>
<keyword evidence="6" id="KW-1185">Reference proteome</keyword>
<evidence type="ECO:0000259" key="4">
    <source>
        <dbReference type="PROSITE" id="PS50893"/>
    </source>
</evidence>
<evidence type="ECO:0000256" key="1">
    <source>
        <dbReference type="ARBA" id="ARBA00022448"/>
    </source>
</evidence>
<dbReference type="Pfam" id="PF00005">
    <property type="entry name" value="ABC_tran"/>
    <property type="match status" value="1"/>
</dbReference>
<dbReference type="Proteomes" id="UP000477311">
    <property type="component" value="Unassembled WGS sequence"/>
</dbReference>
<reference evidence="5 6" key="1">
    <citation type="submission" date="2020-02" db="EMBL/GenBank/DDBJ databases">
        <title>Draft genome sequence of Limisphaera ngatamarikiensis NGM72.4T, a thermophilic Verrucomicrobia grouped in subdivision 3.</title>
        <authorList>
            <person name="Carere C.R."/>
            <person name="Steen J."/>
            <person name="Hugenholtz P."/>
            <person name="Stott M.B."/>
        </authorList>
    </citation>
    <scope>NUCLEOTIDE SEQUENCE [LARGE SCALE GENOMIC DNA]</scope>
    <source>
        <strain evidence="5 6">NGM72.4</strain>
    </source>
</reference>
<dbReference type="GO" id="GO:0016887">
    <property type="term" value="F:ATP hydrolysis activity"/>
    <property type="evidence" value="ECO:0007669"/>
    <property type="project" value="InterPro"/>
</dbReference>
<dbReference type="RefSeq" id="WP_165108442.1">
    <property type="nucleotide sequence ID" value="NZ_JAAKYA010000081.1"/>
</dbReference>
<keyword evidence="1" id="KW-0813">Transport</keyword>
<gene>
    <name evidence="5" type="ORF">G4L39_12075</name>
</gene>
<dbReference type="SMART" id="SM00382">
    <property type="entry name" value="AAA"/>
    <property type="match status" value="1"/>
</dbReference>
<dbReference type="InterPro" id="IPR027417">
    <property type="entry name" value="P-loop_NTPase"/>
</dbReference>
<evidence type="ECO:0000313" key="5">
    <source>
        <dbReference type="EMBL" id="NGO40124.1"/>
    </source>
</evidence>
<accession>A0A6M1RXQ7</accession>
<dbReference type="InterPro" id="IPR017871">
    <property type="entry name" value="ABC_transporter-like_CS"/>
</dbReference>
<dbReference type="SUPFAM" id="SSF52540">
    <property type="entry name" value="P-loop containing nucleoside triphosphate hydrolases"/>
    <property type="match status" value="1"/>
</dbReference>
<sequence>MNTTSHAQSDGVAVEVRDLRKRFGTEEVLRGIGFSVAPGEVFVLMGPSGSGKSVLLRHIIGLEEPDAGEIRIQGEPVRGPGVLDRYRVAMVFQSGALLNSLTVAENVGLYLSEHRLRPPEEIRRIVAEKLALVGLSGTEDKLPGQLSGGMRKRVAIARALVMEPQLILYDEPTSELDPLSARVIAEEILSLRDRIGVTSIVVTHDRDLAFAVGDRIGFLNEGRLVAVDRPDRLAHHPDPVLQRFLQAATLQASQEVRT</sequence>
<dbReference type="InterPro" id="IPR003439">
    <property type="entry name" value="ABC_transporter-like_ATP-bd"/>
</dbReference>
<dbReference type="AlphaFoldDB" id="A0A6M1RXQ7"/>
<feature type="domain" description="ABC transporter" evidence="4">
    <location>
        <begin position="14"/>
        <end position="246"/>
    </location>
</feature>
<dbReference type="PROSITE" id="PS00211">
    <property type="entry name" value="ABC_TRANSPORTER_1"/>
    <property type="match status" value="1"/>
</dbReference>
<dbReference type="EMBL" id="JAAKYA010000081">
    <property type="protein sequence ID" value="NGO40124.1"/>
    <property type="molecule type" value="Genomic_DNA"/>
</dbReference>
<protein>
    <submittedName>
        <fullName evidence="5">ATP-binding cassette domain-containing protein</fullName>
    </submittedName>
</protein>